<keyword evidence="7" id="KW-1185">Reference proteome</keyword>
<comment type="caution">
    <text evidence="1">Lacks conserved residue(s) required for the propagation of feature annotation.</text>
</comment>
<dbReference type="Proteomes" id="UP000002279">
    <property type="component" value="Chromosome 5"/>
</dbReference>
<accession>A0A6I8NB43</accession>
<keyword evidence="3" id="KW-1133">Transmembrane helix</keyword>
<dbReference type="OMA" id="MVSRCSR"/>
<feature type="chain" id="PRO_5026033848" evidence="4">
    <location>
        <begin position="40"/>
        <end position="289"/>
    </location>
</feature>
<dbReference type="PANTHER" id="PTHR47881:SF1">
    <property type="entry name" value="TUMOR NECROSIS FACTOR RECEPTOR SUPERFAMILY MEMBER 4"/>
    <property type="match status" value="1"/>
</dbReference>
<reference evidence="6 7" key="1">
    <citation type="journal article" date="2008" name="Nature">
        <title>Genome analysis of the platypus reveals unique signatures of evolution.</title>
        <authorList>
            <person name="Warren W.C."/>
            <person name="Hillier L.W."/>
            <person name="Marshall Graves J.A."/>
            <person name="Birney E."/>
            <person name="Ponting C.P."/>
            <person name="Grutzner F."/>
            <person name="Belov K."/>
            <person name="Miller W."/>
            <person name="Clarke L."/>
            <person name="Chinwalla A.T."/>
            <person name="Yang S.P."/>
            <person name="Heger A."/>
            <person name="Locke D.P."/>
            <person name="Miethke P."/>
            <person name="Waters P.D."/>
            <person name="Veyrunes F."/>
            <person name="Fulton L."/>
            <person name="Fulton B."/>
            <person name="Graves T."/>
            <person name="Wallis J."/>
            <person name="Puente X.S."/>
            <person name="Lopez-Otin C."/>
            <person name="Ordonez G.R."/>
            <person name="Eichler E.E."/>
            <person name="Chen L."/>
            <person name="Cheng Z."/>
            <person name="Deakin J.E."/>
            <person name="Alsop A."/>
            <person name="Thompson K."/>
            <person name="Kirby P."/>
            <person name="Papenfuss A.T."/>
            <person name="Wakefield M.J."/>
            <person name="Olender T."/>
            <person name="Lancet D."/>
            <person name="Huttley G.A."/>
            <person name="Smit A.F."/>
            <person name="Pask A."/>
            <person name="Temple-Smith P."/>
            <person name="Batzer M.A."/>
            <person name="Walker J.A."/>
            <person name="Konkel M.K."/>
            <person name="Harris R.S."/>
            <person name="Whittington C.M."/>
            <person name="Wong E.S."/>
            <person name="Gemmell N.J."/>
            <person name="Buschiazzo E."/>
            <person name="Vargas Jentzsch I.M."/>
            <person name="Merkel A."/>
            <person name="Schmitz J."/>
            <person name="Zemann A."/>
            <person name="Churakov G."/>
            <person name="Kriegs J.O."/>
            <person name="Brosius J."/>
            <person name="Murchison E.P."/>
            <person name="Sachidanandam R."/>
            <person name="Smith C."/>
            <person name="Hannon G.J."/>
            <person name="Tsend-Ayush E."/>
            <person name="McMillan D."/>
            <person name="Attenborough R."/>
            <person name="Rens W."/>
            <person name="Ferguson-Smith M."/>
            <person name="Lefevre C.M."/>
            <person name="Sharp J.A."/>
            <person name="Nicholas K.R."/>
            <person name="Ray D.A."/>
            <person name="Kube M."/>
            <person name="Reinhardt R."/>
            <person name="Pringle T.H."/>
            <person name="Taylor J."/>
            <person name="Jones R.C."/>
            <person name="Nixon B."/>
            <person name="Dacheux J.L."/>
            <person name="Niwa H."/>
            <person name="Sekita Y."/>
            <person name="Huang X."/>
            <person name="Stark A."/>
            <person name="Kheradpour P."/>
            <person name="Kellis M."/>
            <person name="Flicek P."/>
            <person name="Chen Y."/>
            <person name="Webber C."/>
            <person name="Hardison R."/>
            <person name="Nelson J."/>
            <person name="Hallsworth-Pepin K."/>
            <person name="Delehaunty K."/>
            <person name="Markovic C."/>
            <person name="Minx P."/>
            <person name="Feng Y."/>
            <person name="Kremitzki C."/>
            <person name="Mitreva M."/>
            <person name="Glasscock J."/>
            <person name="Wylie T."/>
            <person name="Wohldmann P."/>
            <person name="Thiru P."/>
            <person name="Nhan M.N."/>
            <person name="Pohl C.S."/>
            <person name="Smith S.M."/>
            <person name="Hou S."/>
            <person name="Nefedov M."/>
            <person name="de Jong P.J."/>
            <person name="Renfree M.B."/>
            <person name="Mardis E.R."/>
            <person name="Wilson R.K."/>
        </authorList>
    </citation>
    <scope>NUCLEOTIDE SEQUENCE [LARGE SCALE GENOMIC DNA]</scope>
    <source>
        <strain evidence="6 7">Glennie</strain>
    </source>
</reference>
<feature type="transmembrane region" description="Helical" evidence="3">
    <location>
        <begin position="227"/>
        <end position="252"/>
    </location>
</feature>
<feature type="signal peptide" evidence="4">
    <location>
        <begin position="1"/>
        <end position="39"/>
    </location>
</feature>
<protein>
    <submittedName>
        <fullName evidence="6">TNF receptor superfamily member 4</fullName>
    </submittedName>
</protein>
<feature type="domain" description="TNFR-Cys" evidence="5">
    <location>
        <begin position="79"/>
        <end position="120"/>
    </location>
</feature>
<dbReference type="Bgee" id="ENSOANG00000043975">
    <property type="expression patterns" value="Expressed in heart and 6 other cell types or tissues"/>
</dbReference>
<dbReference type="InterPro" id="IPR001368">
    <property type="entry name" value="TNFR/NGFR_Cys_rich_reg"/>
</dbReference>
<dbReference type="PANTHER" id="PTHR47881">
    <property type="entry name" value="TUMOR NECROSIS FACTOR RECEPTOR SUBFAMILY MEMBER 4"/>
    <property type="match status" value="1"/>
</dbReference>
<dbReference type="GO" id="GO:0006954">
    <property type="term" value="P:inflammatory response"/>
    <property type="evidence" value="ECO:0007669"/>
    <property type="project" value="InterPro"/>
</dbReference>
<dbReference type="CDD" id="cd13406">
    <property type="entry name" value="TNFRSF4"/>
    <property type="match status" value="1"/>
</dbReference>
<name>A0A6I8NB43_ORNAN</name>
<dbReference type="GeneID" id="114812035"/>
<dbReference type="CTD" id="7293"/>
<evidence type="ECO:0000256" key="2">
    <source>
        <dbReference type="SAM" id="MobiDB-lite"/>
    </source>
</evidence>
<dbReference type="Ensembl" id="ENSOANT00000052725.1">
    <property type="protein sequence ID" value="ENSOANP00000038241.1"/>
    <property type="gene ID" value="ENSOANG00000043975.1"/>
</dbReference>
<dbReference type="Pfam" id="PF00020">
    <property type="entry name" value="TNFR_c6"/>
    <property type="match status" value="2"/>
</dbReference>
<feature type="compositionally biased region" description="Basic and acidic residues" evidence="2">
    <location>
        <begin position="257"/>
        <end position="271"/>
    </location>
</feature>
<dbReference type="Gene3D" id="2.10.50.10">
    <property type="entry name" value="Tumor Necrosis Factor Receptor, subunit A, domain 2"/>
    <property type="match status" value="2"/>
</dbReference>
<evidence type="ECO:0000256" key="4">
    <source>
        <dbReference type="SAM" id="SignalP"/>
    </source>
</evidence>
<keyword evidence="4" id="KW-0732">Signal</keyword>
<dbReference type="GeneTree" id="ENSGT00730000111452"/>
<evidence type="ECO:0000313" key="7">
    <source>
        <dbReference type="Proteomes" id="UP000002279"/>
    </source>
</evidence>
<evidence type="ECO:0000313" key="6">
    <source>
        <dbReference type="Ensembl" id="ENSOANP00000038241.1"/>
    </source>
</evidence>
<dbReference type="GO" id="GO:0005031">
    <property type="term" value="F:tumor necrosis factor receptor activity"/>
    <property type="evidence" value="ECO:0007669"/>
    <property type="project" value="InterPro"/>
</dbReference>
<dbReference type="InParanoid" id="A0A6I8NB43"/>
<reference evidence="6" key="2">
    <citation type="submission" date="2025-08" db="UniProtKB">
        <authorList>
            <consortium name="Ensembl"/>
        </authorList>
    </citation>
    <scope>IDENTIFICATION</scope>
    <source>
        <strain evidence="6">Glennie</strain>
    </source>
</reference>
<dbReference type="SMART" id="SM00208">
    <property type="entry name" value="TNFR"/>
    <property type="match status" value="3"/>
</dbReference>
<reference evidence="6" key="3">
    <citation type="submission" date="2025-09" db="UniProtKB">
        <authorList>
            <consortium name="Ensembl"/>
        </authorList>
    </citation>
    <scope>IDENTIFICATION</scope>
    <source>
        <strain evidence="6">Glennie</strain>
    </source>
</reference>
<proteinExistence type="predicted"/>
<feature type="repeat" description="TNFR-Cys" evidence="1">
    <location>
        <begin position="79"/>
        <end position="120"/>
    </location>
</feature>
<feature type="compositionally biased region" description="Polar residues" evidence="2">
    <location>
        <begin position="277"/>
        <end position="289"/>
    </location>
</feature>
<dbReference type="PROSITE" id="PS50050">
    <property type="entry name" value="TNFR_NGFR_2"/>
    <property type="match status" value="1"/>
</dbReference>
<gene>
    <name evidence="6" type="primary">TNFRSF4</name>
</gene>
<feature type="region of interest" description="Disordered" evidence="2">
    <location>
        <begin position="257"/>
        <end position="289"/>
    </location>
</feature>
<dbReference type="InterPro" id="IPR020445">
    <property type="entry name" value="TNFR_4"/>
</dbReference>
<dbReference type="SMART" id="SM01411">
    <property type="entry name" value="Ephrin_rec_like"/>
    <property type="match status" value="2"/>
</dbReference>
<organism evidence="6 7">
    <name type="scientific">Ornithorhynchus anatinus</name>
    <name type="common">Duckbill platypus</name>
    <dbReference type="NCBI Taxonomy" id="9258"/>
    <lineage>
        <taxon>Eukaryota</taxon>
        <taxon>Metazoa</taxon>
        <taxon>Chordata</taxon>
        <taxon>Craniata</taxon>
        <taxon>Vertebrata</taxon>
        <taxon>Euteleostomi</taxon>
        <taxon>Mammalia</taxon>
        <taxon>Monotremata</taxon>
        <taxon>Ornithorhynchidae</taxon>
        <taxon>Ornithorhynchus</taxon>
    </lineage>
</organism>
<dbReference type="RefSeq" id="XP_028920469.1">
    <property type="nucleotide sequence ID" value="XM_029064636.1"/>
</dbReference>
<dbReference type="AlphaFoldDB" id="A0A6I8NB43"/>
<evidence type="ECO:0000259" key="5">
    <source>
        <dbReference type="PROSITE" id="PS50050"/>
    </source>
</evidence>
<evidence type="ECO:0000256" key="3">
    <source>
        <dbReference type="SAM" id="Phobius"/>
    </source>
</evidence>
<keyword evidence="3" id="KW-0812">Transmembrane</keyword>
<dbReference type="PROSITE" id="PS00652">
    <property type="entry name" value="TNFR_NGFR_1"/>
    <property type="match status" value="1"/>
</dbReference>
<evidence type="ECO:0000256" key="1">
    <source>
        <dbReference type="PROSITE-ProRule" id="PRU00206"/>
    </source>
</evidence>
<dbReference type="SUPFAM" id="SSF57586">
    <property type="entry name" value="TNF receptor-like"/>
    <property type="match status" value="3"/>
</dbReference>
<dbReference type="FunCoup" id="A0A6I8NB43">
    <property type="interactions" value="275"/>
</dbReference>
<sequence>MDGRTRAGRRGPGAATCTAAVAFHLLLLFLLLLARPGSAEGLDCGAGKYPFGSKCCHDCPAGFEMLERCNNKRDSKCVPCREGFFNEAMNYYKCKPCSWCYTDTGSQKSENCTATKDTVCHCSEGTQPRMNGRGPSGTECVPCPPAYYSPGENRICRPWTNCTAEGKQTLRAGTSKADAICEGQRPSRAPLPLISRHSQTTATQVRGLLSTGPQPTSQHPLESTQELLPLVLVGLTVLVVSGLITLLLTIYVSRRREERPPPEFGRQEVKSFRVPVQEQTDAHSSLVKN</sequence>
<keyword evidence="3" id="KW-0472">Membrane</keyword>
<dbReference type="InterPro" id="IPR034022">
    <property type="entry name" value="TNFRSF4_N"/>
</dbReference>